<dbReference type="InterPro" id="IPR008280">
    <property type="entry name" value="Tub_FtsZ_C"/>
</dbReference>
<evidence type="ECO:0000313" key="11">
    <source>
        <dbReference type="EMBL" id="SHG61820.1"/>
    </source>
</evidence>
<evidence type="ECO:0000256" key="6">
    <source>
        <dbReference type="NCBIfam" id="TIGR00065"/>
    </source>
</evidence>
<name>A0A1M5LA32_9ACTN</name>
<dbReference type="SMART" id="SM00865">
    <property type="entry name" value="Tubulin_C"/>
    <property type="match status" value="1"/>
</dbReference>
<keyword evidence="5 7" id="KW-0131">Cell cycle</keyword>
<evidence type="ECO:0000256" key="8">
    <source>
        <dbReference type="SAM" id="MobiDB-lite"/>
    </source>
</evidence>
<keyword evidence="3 5" id="KW-0342">GTP-binding</keyword>
<dbReference type="OrthoDB" id="9813375at2"/>
<dbReference type="InterPro" id="IPR003008">
    <property type="entry name" value="Tubulin_FtsZ_GTPase"/>
</dbReference>
<dbReference type="AlphaFoldDB" id="A0A1M5LA32"/>
<keyword evidence="5 7" id="KW-0132">Cell division</keyword>
<feature type="compositionally biased region" description="Low complexity" evidence="8">
    <location>
        <begin position="354"/>
        <end position="371"/>
    </location>
</feature>
<proteinExistence type="inferred from homology"/>
<dbReference type="STRING" id="1206085.SAMN05443575_2394"/>
<dbReference type="GO" id="GO:0051258">
    <property type="term" value="P:protein polymerization"/>
    <property type="evidence" value="ECO:0007669"/>
    <property type="project" value="UniProtKB-UniRule"/>
</dbReference>
<dbReference type="RefSeq" id="WP_073390466.1">
    <property type="nucleotide sequence ID" value="NZ_FQVU01000003.1"/>
</dbReference>
<dbReference type="CDD" id="cd02201">
    <property type="entry name" value="FtsZ_type1"/>
    <property type="match status" value="1"/>
</dbReference>
<evidence type="ECO:0000256" key="1">
    <source>
        <dbReference type="ARBA" id="ARBA00009690"/>
    </source>
</evidence>
<dbReference type="GO" id="GO:0003924">
    <property type="term" value="F:GTPase activity"/>
    <property type="evidence" value="ECO:0007669"/>
    <property type="project" value="UniProtKB-UniRule"/>
</dbReference>
<comment type="function">
    <text evidence="5 7">Essential cell division protein that forms a contractile ring structure (Z ring) at the future cell division site. The regulation of the ring assembly controls the timing and the location of cell division. One of the functions of the FtsZ ring is to recruit other cell division proteins to the septum to produce a new cell wall between the dividing cells. Binds GTP and shows GTPase activity.</text>
</comment>
<dbReference type="PANTHER" id="PTHR30314">
    <property type="entry name" value="CELL DIVISION PROTEIN FTSZ-RELATED"/>
    <property type="match status" value="1"/>
</dbReference>
<keyword evidence="5" id="KW-0963">Cytoplasm</keyword>
<feature type="binding site" evidence="5">
    <location>
        <begin position="105"/>
        <end position="107"/>
    </location>
    <ligand>
        <name>GTP</name>
        <dbReference type="ChEBI" id="CHEBI:37565"/>
    </ligand>
</feature>
<dbReference type="InterPro" id="IPR036525">
    <property type="entry name" value="Tubulin/FtsZ_GTPase_sf"/>
</dbReference>
<evidence type="ECO:0000259" key="10">
    <source>
        <dbReference type="SMART" id="SM00865"/>
    </source>
</evidence>
<sequence>MTAPHNYLAVIKVVGVGGGGVNAVNRMIEVGLKGVEFIAVNTDAQALLMSDADVKLDVGRELTRGLGAGAQPDVGRKAAEDHRDEIEEVLKGADMVFVTAGEGGGTGTGGAPVIASIARKLGALTIGVVTRPFSFEGKKRANQADEGIDALRNECDTLIVIPNDRLLQISEHNVSVMDAFRSADQVLLSGVQGITDLITTPGLINLDFADVKSVMSGAGSALMGIGAARGDNRARQAAEIAIASPLLEASMDGAHGVLLSIYGGSDLGLFEINEAATLVAEAAHPDANIIFGAVIDDTLGDEVKVTVIAAGFDSGQLPYKKVDIRREPAAQNRSGGGSSAVQAEAPTTPYQAPAEATRAEIPSAAAAANGARRGSLDLDDDLDVPDFLKS</sequence>
<dbReference type="Pfam" id="PF00091">
    <property type="entry name" value="Tubulin"/>
    <property type="match status" value="1"/>
</dbReference>
<keyword evidence="2 5" id="KW-0547">Nucleotide-binding</keyword>
<dbReference type="NCBIfam" id="TIGR00065">
    <property type="entry name" value="ftsZ"/>
    <property type="match status" value="1"/>
</dbReference>
<dbReference type="GO" id="GO:0005737">
    <property type="term" value="C:cytoplasm"/>
    <property type="evidence" value="ECO:0007669"/>
    <property type="project" value="UniProtKB-SubCell"/>
</dbReference>
<dbReference type="FunFam" id="3.40.50.1440:FF:000001">
    <property type="entry name" value="Cell division protein FtsZ"/>
    <property type="match status" value="1"/>
</dbReference>
<evidence type="ECO:0000256" key="2">
    <source>
        <dbReference type="ARBA" id="ARBA00022741"/>
    </source>
</evidence>
<evidence type="ECO:0000256" key="7">
    <source>
        <dbReference type="RuleBase" id="RU000631"/>
    </source>
</evidence>
<evidence type="ECO:0000313" key="12">
    <source>
        <dbReference type="Proteomes" id="UP000186132"/>
    </source>
</evidence>
<evidence type="ECO:0000256" key="4">
    <source>
        <dbReference type="ARBA" id="ARBA00023210"/>
    </source>
</evidence>
<reference evidence="11 12" key="1">
    <citation type="submission" date="2016-11" db="EMBL/GenBank/DDBJ databases">
        <authorList>
            <person name="Jaros S."/>
            <person name="Januszkiewicz K."/>
            <person name="Wedrychowicz H."/>
        </authorList>
    </citation>
    <scope>NUCLEOTIDE SEQUENCE [LARGE SCALE GENOMIC DNA]</scope>
    <source>
        <strain evidence="11 12">DSM 45627</strain>
    </source>
</reference>
<protein>
    <recommendedName>
        <fullName evidence="5 6">Cell division protein FtsZ</fullName>
    </recommendedName>
</protein>
<evidence type="ECO:0000256" key="3">
    <source>
        <dbReference type="ARBA" id="ARBA00023134"/>
    </source>
</evidence>
<dbReference type="Gene3D" id="3.30.1330.20">
    <property type="entry name" value="Tubulin/FtsZ, C-terminal domain"/>
    <property type="match status" value="1"/>
</dbReference>
<feature type="domain" description="Tubulin/FtsZ 2-layer sandwich" evidence="10">
    <location>
        <begin position="204"/>
        <end position="321"/>
    </location>
</feature>
<dbReference type="InterPro" id="IPR018316">
    <property type="entry name" value="Tubulin/FtsZ_2-layer-sand-dom"/>
</dbReference>
<dbReference type="Pfam" id="PF12327">
    <property type="entry name" value="FtsZ_C"/>
    <property type="match status" value="1"/>
</dbReference>
<keyword evidence="12" id="KW-1185">Reference proteome</keyword>
<dbReference type="GO" id="GO:0043093">
    <property type="term" value="P:FtsZ-dependent cytokinesis"/>
    <property type="evidence" value="ECO:0007669"/>
    <property type="project" value="UniProtKB-UniRule"/>
</dbReference>
<feature type="binding site" evidence="5">
    <location>
        <begin position="18"/>
        <end position="22"/>
    </location>
    <ligand>
        <name>GTP</name>
        <dbReference type="ChEBI" id="CHEBI:37565"/>
    </ligand>
</feature>
<dbReference type="PROSITE" id="PS01135">
    <property type="entry name" value="FTSZ_2"/>
    <property type="match status" value="1"/>
</dbReference>
<feature type="binding site" evidence="5">
    <location>
        <position position="140"/>
    </location>
    <ligand>
        <name>GTP</name>
        <dbReference type="ChEBI" id="CHEBI:37565"/>
    </ligand>
</feature>
<dbReference type="InterPro" id="IPR020805">
    <property type="entry name" value="Cell_div_FtsZ_CS"/>
</dbReference>
<evidence type="ECO:0000259" key="9">
    <source>
        <dbReference type="SMART" id="SM00864"/>
    </source>
</evidence>
<dbReference type="GO" id="GO:0000917">
    <property type="term" value="P:division septum assembly"/>
    <property type="evidence" value="ECO:0007669"/>
    <property type="project" value="UniProtKB-KW"/>
</dbReference>
<accession>A0A1M5LA32</accession>
<dbReference type="InterPro" id="IPR037103">
    <property type="entry name" value="Tubulin/FtsZ-like_C"/>
</dbReference>
<dbReference type="PANTHER" id="PTHR30314:SF3">
    <property type="entry name" value="MITOCHONDRIAL DIVISION PROTEIN FSZA"/>
    <property type="match status" value="1"/>
</dbReference>
<dbReference type="SUPFAM" id="SSF52490">
    <property type="entry name" value="Tubulin nucleotide-binding domain-like"/>
    <property type="match status" value="1"/>
</dbReference>
<dbReference type="Proteomes" id="UP000186132">
    <property type="component" value="Unassembled WGS sequence"/>
</dbReference>
<feature type="binding site" evidence="5">
    <location>
        <position position="136"/>
    </location>
    <ligand>
        <name>GTP</name>
        <dbReference type="ChEBI" id="CHEBI:37565"/>
    </ligand>
</feature>
<comment type="subcellular location">
    <subcellularLocation>
        <location evidence="5">Cytoplasm</location>
    </subcellularLocation>
    <text evidence="5">Assembles at midcell at the inner surface of the cytoplasmic membrane.</text>
</comment>
<comment type="similarity">
    <text evidence="1 5 7">Belongs to the FtsZ family.</text>
</comment>
<dbReference type="GO" id="GO:0005525">
    <property type="term" value="F:GTP binding"/>
    <property type="evidence" value="ECO:0007669"/>
    <property type="project" value="UniProtKB-UniRule"/>
</dbReference>
<organism evidence="11 12">
    <name type="scientific">Jatrophihabitans endophyticus</name>
    <dbReference type="NCBI Taxonomy" id="1206085"/>
    <lineage>
        <taxon>Bacteria</taxon>
        <taxon>Bacillati</taxon>
        <taxon>Actinomycetota</taxon>
        <taxon>Actinomycetes</taxon>
        <taxon>Jatrophihabitantales</taxon>
        <taxon>Jatrophihabitantaceae</taxon>
        <taxon>Jatrophihabitans</taxon>
    </lineage>
</organism>
<dbReference type="InterPro" id="IPR045061">
    <property type="entry name" value="FtsZ/CetZ"/>
</dbReference>
<feature type="region of interest" description="Disordered" evidence="8">
    <location>
        <begin position="327"/>
        <end position="390"/>
    </location>
</feature>
<dbReference type="InterPro" id="IPR024757">
    <property type="entry name" value="FtsZ_C"/>
</dbReference>
<keyword evidence="4 5" id="KW-0717">Septation</keyword>
<dbReference type="Gene3D" id="3.40.50.1440">
    <property type="entry name" value="Tubulin/FtsZ, GTPase domain"/>
    <property type="match status" value="1"/>
</dbReference>
<dbReference type="GO" id="GO:0032153">
    <property type="term" value="C:cell division site"/>
    <property type="evidence" value="ECO:0007669"/>
    <property type="project" value="UniProtKB-UniRule"/>
</dbReference>
<dbReference type="SUPFAM" id="SSF55307">
    <property type="entry name" value="Tubulin C-terminal domain-like"/>
    <property type="match status" value="1"/>
</dbReference>
<dbReference type="SMART" id="SM00864">
    <property type="entry name" value="Tubulin"/>
    <property type="match status" value="1"/>
</dbReference>
<gene>
    <name evidence="5" type="primary">ftsZ</name>
    <name evidence="11" type="ORF">SAMN05443575_2394</name>
</gene>
<dbReference type="EMBL" id="FQVU01000003">
    <property type="protein sequence ID" value="SHG61820.1"/>
    <property type="molecule type" value="Genomic_DNA"/>
</dbReference>
<evidence type="ECO:0000256" key="5">
    <source>
        <dbReference type="HAMAP-Rule" id="MF_00909"/>
    </source>
</evidence>
<dbReference type="HAMAP" id="MF_00909">
    <property type="entry name" value="FtsZ"/>
    <property type="match status" value="1"/>
</dbReference>
<dbReference type="InterPro" id="IPR000158">
    <property type="entry name" value="Cell_div_FtsZ"/>
</dbReference>
<comment type="subunit">
    <text evidence="5">Homodimer. Polymerizes to form a dynamic ring structure in a strictly GTP-dependent manner. Interacts directly with several other division proteins.</text>
</comment>
<dbReference type="PROSITE" id="PS01134">
    <property type="entry name" value="FTSZ_1"/>
    <property type="match status" value="1"/>
</dbReference>
<dbReference type="PRINTS" id="PR00423">
    <property type="entry name" value="CELLDVISFTSZ"/>
</dbReference>
<feature type="domain" description="Tubulin/FtsZ GTPase" evidence="9">
    <location>
        <begin position="10"/>
        <end position="202"/>
    </location>
</feature>
<feature type="binding site" evidence="5">
    <location>
        <position position="184"/>
    </location>
    <ligand>
        <name>GTP</name>
        <dbReference type="ChEBI" id="CHEBI:37565"/>
    </ligand>
</feature>